<proteinExistence type="predicted"/>
<dbReference type="Proteomes" id="UP000828048">
    <property type="component" value="Chromosome 5"/>
</dbReference>
<name>A0ACB7Y3J6_9ERIC</name>
<organism evidence="1 2">
    <name type="scientific">Vaccinium darrowii</name>
    <dbReference type="NCBI Taxonomy" id="229202"/>
    <lineage>
        <taxon>Eukaryota</taxon>
        <taxon>Viridiplantae</taxon>
        <taxon>Streptophyta</taxon>
        <taxon>Embryophyta</taxon>
        <taxon>Tracheophyta</taxon>
        <taxon>Spermatophyta</taxon>
        <taxon>Magnoliopsida</taxon>
        <taxon>eudicotyledons</taxon>
        <taxon>Gunneridae</taxon>
        <taxon>Pentapetalae</taxon>
        <taxon>asterids</taxon>
        <taxon>Ericales</taxon>
        <taxon>Ericaceae</taxon>
        <taxon>Vaccinioideae</taxon>
        <taxon>Vaccinieae</taxon>
        <taxon>Vaccinium</taxon>
    </lineage>
</organism>
<accession>A0ACB7Y3J6</accession>
<evidence type="ECO:0000313" key="1">
    <source>
        <dbReference type="EMBL" id="KAH7848063.1"/>
    </source>
</evidence>
<evidence type="ECO:0000313" key="2">
    <source>
        <dbReference type="Proteomes" id="UP000828048"/>
    </source>
</evidence>
<comment type="caution">
    <text evidence="1">The sequence shown here is derived from an EMBL/GenBank/DDBJ whole genome shotgun (WGS) entry which is preliminary data.</text>
</comment>
<gene>
    <name evidence="1" type="ORF">Vadar_033335</name>
</gene>
<keyword evidence="2" id="KW-1185">Reference proteome</keyword>
<protein>
    <submittedName>
        <fullName evidence="1">Uncharacterized protein</fullName>
    </submittedName>
</protein>
<reference evidence="1 2" key="1">
    <citation type="journal article" date="2021" name="Hortic Res">
        <title>High-quality reference genome and annotation aids understanding of berry development for evergreen blueberry (Vaccinium darrowii).</title>
        <authorList>
            <person name="Yu J."/>
            <person name="Hulse-Kemp A.M."/>
            <person name="Babiker E."/>
            <person name="Staton M."/>
        </authorList>
    </citation>
    <scope>NUCLEOTIDE SEQUENCE [LARGE SCALE GENOMIC DNA]</scope>
    <source>
        <strain evidence="2">cv. NJ 8807/NJ 8810</strain>
        <tissue evidence="1">Young leaf</tissue>
    </source>
</reference>
<sequence>MPRNSVHATDVGKFGNHGTGPVMEPYNQPLDVDESATFYVKPIASEWLSRSAVVLLKSPSTPEIVLKASEQANFPDVVVKSLGGHSMILTFTSKEVRNLALTDSTLIDWFISLKPWNGESASLSRFVWLKCRGMPLQSWNVNTFKRIGDYCGVFINTDAETAFEQSYDIGRILISTDYQERIEEWINLVVNGKLYKVKIWEEECDDPFNIIFKGKENTGVQTGLSLGEPANPKGVTSGKLPLVTSELDMDGIEKSEEDNGATHNEGVVEKIDDLEDGNDENDIVSDMVKDTTEPVNGEIKSTDKDTLDIEEVPDSDKGNGLDSHERNLQLDNDIFLDSTGSSSGFELSIVGDTNIGIGEDFNGPTPDQEKPTEEGSFVDEIEDTQLHPVKAAINGIKGKKKRKTINDILGFSKSLATRFKSLMENNTSMKYQYLKVVELVGRVGSAAVEFVTFVLENVVSLEKLIVNPCLSYEYEVMHVEEEEIAKEYARTLAEELPRGVEFVIL</sequence>
<dbReference type="EMBL" id="CM037155">
    <property type="protein sequence ID" value="KAH7848063.1"/>
    <property type="molecule type" value="Genomic_DNA"/>
</dbReference>